<name>A0A6N6MEV2_9FLAO</name>
<comment type="caution">
    <text evidence="1">The sequence shown here is derived from an EMBL/GenBank/DDBJ whole genome shotgun (WGS) entry which is preliminary data.</text>
</comment>
<gene>
    <name evidence="1" type="ORF">F6U93_09655</name>
</gene>
<accession>A0A6N6MEV2</accession>
<keyword evidence="2" id="KW-1185">Reference proteome</keyword>
<dbReference type="SUPFAM" id="SSF53756">
    <property type="entry name" value="UDP-Glycosyltransferase/glycogen phosphorylase"/>
    <property type="match status" value="1"/>
</dbReference>
<dbReference type="Gene3D" id="3.40.50.2000">
    <property type="entry name" value="Glycogen Phosphorylase B"/>
    <property type="match status" value="1"/>
</dbReference>
<dbReference type="GO" id="GO:0016740">
    <property type="term" value="F:transferase activity"/>
    <property type="evidence" value="ECO:0007669"/>
    <property type="project" value="UniProtKB-KW"/>
</dbReference>
<evidence type="ECO:0000313" key="2">
    <source>
        <dbReference type="Proteomes" id="UP000441333"/>
    </source>
</evidence>
<evidence type="ECO:0000313" key="1">
    <source>
        <dbReference type="EMBL" id="KAB1067858.1"/>
    </source>
</evidence>
<dbReference type="AlphaFoldDB" id="A0A6N6MEV2"/>
<proteinExistence type="predicted"/>
<dbReference type="RefSeq" id="WP_150939233.1">
    <property type="nucleotide sequence ID" value="NZ_WAAT01000044.1"/>
</dbReference>
<organism evidence="1 2">
    <name type="scientific">Pseudotamlana haliotis</name>
    <dbReference type="NCBI Taxonomy" id="2614804"/>
    <lineage>
        <taxon>Bacteria</taxon>
        <taxon>Pseudomonadati</taxon>
        <taxon>Bacteroidota</taxon>
        <taxon>Flavobacteriia</taxon>
        <taxon>Flavobacteriales</taxon>
        <taxon>Flavobacteriaceae</taxon>
        <taxon>Pseudotamlana</taxon>
    </lineage>
</organism>
<dbReference type="Proteomes" id="UP000441333">
    <property type="component" value="Unassembled WGS sequence"/>
</dbReference>
<sequence>MNSKLYYLTLNENVGGIFQSQVIDVIKLYKTNSINITLICFISLHSYRANRNKIKKLLPEAIVLPAVPKLKFFKLNKYLLQVFTNKNATIICRGIFATILAQSTKKLKVIYDGRGAITAEQNEYNVYANTGLEHLINEFERRSVLSSDFRIAVTNKLVEYWRQEFEYTQNEHVVIPCTVANHFLLPPNLKNIKKIKETFNIVETDIILSFVGGNSDWQSFDKIKFYIIKILNQNQNCKVFFISKSNTHIEDLQHTYPNRVFHKFVPPKEVPSYLDISSYGILFRENKITNKVASPVKCAEYLSRGLKVLISDNIGDYSSLLLSNNMGLDITKTLELTKPSLNEKIRIKNYAIAHFSKTSPTIQNSYKLLNQIKLDLI</sequence>
<dbReference type="EMBL" id="WAAT01000044">
    <property type="protein sequence ID" value="KAB1067858.1"/>
    <property type="molecule type" value="Genomic_DNA"/>
</dbReference>
<keyword evidence="1" id="KW-0808">Transferase</keyword>
<reference evidence="1 2" key="1">
    <citation type="submission" date="2019-09" db="EMBL/GenBank/DDBJ databases">
        <authorList>
            <person name="Cao W.R."/>
        </authorList>
    </citation>
    <scope>NUCLEOTIDE SEQUENCE [LARGE SCALE GENOMIC DNA]</scope>
    <source>
        <strain evidence="1 2">B1N29</strain>
    </source>
</reference>
<protein>
    <submittedName>
        <fullName evidence="1">Glycosyltransferase family 4 protein</fullName>
    </submittedName>
</protein>